<comment type="caution">
    <text evidence="1">The sequence shown here is derived from an EMBL/GenBank/DDBJ whole genome shotgun (WGS) entry which is preliminary data.</text>
</comment>
<reference evidence="1" key="1">
    <citation type="submission" date="2022-08" db="EMBL/GenBank/DDBJ databases">
        <title>Genomic Encyclopedia of Type Strains, Phase V (KMG-V): Genome sequencing to study the core and pangenomes of soil and plant-associated prokaryotes.</title>
        <authorList>
            <person name="Whitman W."/>
        </authorList>
    </citation>
    <scope>NUCLEOTIDE SEQUENCE</scope>
    <source>
        <strain evidence="1">SP2017</strain>
    </source>
</reference>
<dbReference type="EMBL" id="JANUBB010000028">
    <property type="protein sequence ID" value="MCS3953447.1"/>
    <property type="molecule type" value="Genomic_DNA"/>
</dbReference>
<accession>A0A9X2R2D2</accession>
<dbReference type="AlphaFoldDB" id="A0A9X2R2D2"/>
<dbReference type="SUPFAM" id="SSF46689">
    <property type="entry name" value="Homeodomain-like"/>
    <property type="match status" value="1"/>
</dbReference>
<organism evidence="1 2">
    <name type="scientific">Salinibacter ruber</name>
    <dbReference type="NCBI Taxonomy" id="146919"/>
    <lineage>
        <taxon>Bacteria</taxon>
        <taxon>Pseudomonadati</taxon>
        <taxon>Rhodothermota</taxon>
        <taxon>Rhodothermia</taxon>
        <taxon>Rhodothermales</taxon>
        <taxon>Salinibacteraceae</taxon>
        <taxon>Salinibacter</taxon>
    </lineage>
</organism>
<evidence type="ECO:0000313" key="2">
    <source>
        <dbReference type="Proteomes" id="UP001155010"/>
    </source>
</evidence>
<evidence type="ECO:0000313" key="1">
    <source>
        <dbReference type="EMBL" id="MCS3953447.1"/>
    </source>
</evidence>
<proteinExistence type="predicted"/>
<name>A0A9X2R2D2_9BACT</name>
<dbReference type="RefSeq" id="WP_011402998.1">
    <property type="nucleotide sequence ID" value="NZ_CALTRV010000010.1"/>
</dbReference>
<dbReference type="InterPro" id="IPR009057">
    <property type="entry name" value="Homeodomain-like_sf"/>
</dbReference>
<dbReference type="Gene3D" id="1.10.10.10">
    <property type="entry name" value="Winged helix-like DNA-binding domain superfamily/Winged helix DNA-binding domain"/>
    <property type="match status" value="1"/>
</dbReference>
<dbReference type="Pfam" id="PF04255">
    <property type="entry name" value="DUF433"/>
    <property type="match status" value="1"/>
</dbReference>
<dbReference type="InterPro" id="IPR036388">
    <property type="entry name" value="WH-like_DNA-bd_sf"/>
</dbReference>
<sequence length="37" mass="4304">MTPAEIVEAYLYLEREDVQQALQYAAWLMEEKVDADA</sequence>
<gene>
    <name evidence="1" type="ORF">GGP83_003422</name>
</gene>
<dbReference type="InterPro" id="IPR007367">
    <property type="entry name" value="DUF433"/>
</dbReference>
<protein>
    <submittedName>
        <fullName evidence="1">Uncharacterized protein (DUF433 family)</fullName>
    </submittedName>
</protein>
<dbReference type="Proteomes" id="UP001155010">
    <property type="component" value="Unassembled WGS sequence"/>
</dbReference>